<sequence length="130" mass="14465">MDIAVTDVGPWATRGVRPGELGSAEHGRRPEIVLGAPTIRVFGFGREAFPPTRAKYIPRTANTWILSVGSLFRHRHPVTGGIRWSKLIESSTPLIVRSCEIARSLYCELIVDTFINRRMVHGKKTSVEAL</sequence>
<dbReference type="EMBL" id="BTGU01000176">
    <property type="protein sequence ID" value="GMN64357.1"/>
    <property type="molecule type" value="Genomic_DNA"/>
</dbReference>
<evidence type="ECO:0000313" key="1">
    <source>
        <dbReference type="EMBL" id="GMN64357.1"/>
    </source>
</evidence>
<gene>
    <name evidence="1" type="ORF">TIFTF001_033425</name>
</gene>
<dbReference type="Proteomes" id="UP001187192">
    <property type="component" value="Unassembled WGS sequence"/>
</dbReference>
<organism evidence="1 2">
    <name type="scientific">Ficus carica</name>
    <name type="common">Common fig</name>
    <dbReference type="NCBI Taxonomy" id="3494"/>
    <lineage>
        <taxon>Eukaryota</taxon>
        <taxon>Viridiplantae</taxon>
        <taxon>Streptophyta</taxon>
        <taxon>Embryophyta</taxon>
        <taxon>Tracheophyta</taxon>
        <taxon>Spermatophyta</taxon>
        <taxon>Magnoliopsida</taxon>
        <taxon>eudicotyledons</taxon>
        <taxon>Gunneridae</taxon>
        <taxon>Pentapetalae</taxon>
        <taxon>rosids</taxon>
        <taxon>fabids</taxon>
        <taxon>Rosales</taxon>
        <taxon>Moraceae</taxon>
        <taxon>Ficeae</taxon>
        <taxon>Ficus</taxon>
    </lineage>
</organism>
<proteinExistence type="predicted"/>
<comment type="caution">
    <text evidence="1">The sequence shown here is derived from an EMBL/GenBank/DDBJ whole genome shotgun (WGS) entry which is preliminary data.</text>
</comment>
<reference evidence="1" key="1">
    <citation type="submission" date="2023-07" db="EMBL/GenBank/DDBJ databases">
        <title>draft genome sequence of fig (Ficus carica).</title>
        <authorList>
            <person name="Takahashi T."/>
            <person name="Nishimura K."/>
        </authorList>
    </citation>
    <scope>NUCLEOTIDE SEQUENCE</scope>
</reference>
<keyword evidence="2" id="KW-1185">Reference proteome</keyword>
<name>A0AA88J7U8_FICCA</name>
<protein>
    <submittedName>
        <fullName evidence="1">Uncharacterized protein</fullName>
    </submittedName>
</protein>
<accession>A0AA88J7U8</accession>
<evidence type="ECO:0000313" key="2">
    <source>
        <dbReference type="Proteomes" id="UP001187192"/>
    </source>
</evidence>
<dbReference type="AlphaFoldDB" id="A0AA88J7U8"/>